<accession>A0ACC2NNA2</accession>
<comment type="caution">
    <text evidence="1">The sequence shown here is derived from an EMBL/GenBank/DDBJ whole genome shotgun (WGS) entry which is preliminary data.</text>
</comment>
<keyword evidence="2" id="KW-1185">Reference proteome</keyword>
<dbReference type="EMBL" id="CM056743">
    <property type="protein sequence ID" value="KAJ8672577.1"/>
    <property type="molecule type" value="Genomic_DNA"/>
</dbReference>
<protein>
    <submittedName>
        <fullName evidence="1">Uncharacterized protein</fullName>
    </submittedName>
</protein>
<proteinExistence type="predicted"/>
<dbReference type="Proteomes" id="UP001239111">
    <property type="component" value="Chromosome 3"/>
</dbReference>
<sequence>MLIIALYWFLQISLSRGPQEKVTSSDSSSSHFMGQNPPNKLAVYYQNTRSLDNKISLLRSNIHQLHKVPDILLFTETWLLVAINKAIPATENDGPEDLELLIVKFELEEGKYILLVIYIPPSNYSRRHLYSKLAQTVDHLANRYRQHEFIIAGDFNLPYIRWTYNPLTVHENEASLDHRVCANLLQQIAGRVNLEQYCKEILGKGYSLELLFAHQNS</sequence>
<evidence type="ECO:0000313" key="2">
    <source>
        <dbReference type="Proteomes" id="UP001239111"/>
    </source>
</evidence>
<gene>
    <name evidence="1" type="ORF">QAD02_003836</name>
</gene>
<reference evidence="1" key="1">
    <citation type="submission" date="2023-04" db="EMBL/GenBank/DDBJ databases">
        <title>A chromosome-level genome assembly of the parasitoid wasp Eretmocerus hayati.</title>
        <authorList>
            <person name="Zhong Y."/>
            <person name="Liu S."/>
            <person name="Liu Y."/>
        </authorList>
    </citation>
    <scope>NUCLEOTIDE SEQUENCE</scope>
    <source>
        <strain evidence="1">ZJU_SS_LIU_2023</strain>
    </source>
</reference>
<organism evidence="1 2">
    <name type="scientific">Eretmocerus hayati</name>
    <dbReference type="NCBI Taxonomy" id="131215"/>
    <lineage>
        <taxon>Eukaryota</taxon>
        <taxon>Metazoa</taxon>
        <taxon>Ecdysozoa</taxon>
        <taxon>Arthropoda</taxon>
        <taxon>Hexapoda</taxon>
        <taxon>Insecta</taxon>
        <taxon>Pterygota</taxon>
        <taxon>Neoptera</taxon>
        <taxon>Endopterygota</taxon>
        <taxon>Hymenoptera</taxon>
        <taxon>Apocrita</taxon>
        <taxon>Proctotrupomorpha</taxon>
        <taxon>Chalcidoidea</taxon>
        <taxon>Aphelinidae</taxon>
        <taxon>Aphelininae</taxon>
        <taxon>Eretmocerus</taxon>
    </lineage>
</organism>
<name>A0ACC2NNA2_9HYME</name>
<evidence type="ECO:0000313" key="1">
    <source>
        <dbReference type="EMBL" id="KAJ8672577.1"/>
    </source>
</evidence>